<evidence type="ECO:0000256" key="1">
    <source>
        <dbReference type="ARBA" id="ARBA00004418"/>
    </source>
</evidence>
<feature type="chain" id="PRO_5044960738" description="Flagella basal body P-ring formation protein FlgA" evidence="4">
    <location>
        <begin position="22"/>
        <end position="224"/>
    </location>
</feature>
<gene>
    <name evidence="6" type="primary">flgA</name>
    <name evidence="6" type="ORF">PQU95_07295</name>
</gene>
<sequence length="224" mass="23439">MNRHKLLWLPGGLLLAATVLAAETRLPEKAAEVFLQSQKGDDGYAYRLAAPRQKAAMPNCPQDLQAGWPAGSSAPRSQLEVSCAAAGWTLRLPVTASELPVAVVTTRLVRSGEVLQAADIRLAAINRNQTSQGLRDVQLVIGRMVTATLPAGTVLQGGQLRLPYVVKMNQPVRLQAKGDGFVIGSDATALGNAGVGERVNVRAGNGKVVSGIVDADGSVSVFVP</sequence>
<comment type="subcellular location">
    <subcellularLocation>
        <location evidence="1 4">Periplasm</location>
    </subcellularLocation>
</comment>
<dbReference type="Pfam" id="PF13144">
    <property type="entry name" value="ChapFlgA"/>
    <property type="match status" value="1"/>
</dbReference>
<comment type="function">
    <text evidence="4">Involved in the assembly process of the P-ring formation. It may associate with FlgF on the rod constituting a structure essential for the P-ring assembly or may act as a modulator protein for the P-ring assembly.</text>
</comment>
<dbReference type="Gene3D" id="3.90.1210.10">
    <property type="entry name" value="Antifreeze-like/N-acetylneuraminic acid synthase C-terminal domain"/>
    <property type="match status" value="1"/>
</dbReference>
<dbReference type="InterPro" id="IPR039246">
    <property type="entry name" value="Flagellar_FlgA"/>
</dbReference>
<keyword evidence="6" id="KW-0282">Flagellum</keyword>
<keyword evidence="2 4" id="KW-0732">Signal</keyword>
<dbReference type="RefSeq" id="WP_272751376.1">
    <property type="nucleotide sequence ID" value="NZ_JAQQLF010000008.1"/>
</dbReference>
<keyword evidence="3 4" id="KW-0574">Periplasm</keyword>
<comment type="caution">
    <text evidence="6">The sequence shown here is derived from an EMBL/GenBank/DDBJ whole genome shotgun (WGS) entry which is preliminary data.</text>
</comment>
<protein>
    <recommendedName>
        <fullName evidence="4">Flagella basal body P-ring formation protein FlgA</fullName>
    </recommendedName>
</protein>
<dbReference type="EMBL" id="JAQQLF010000008">
    <property type="protein sequence ID" value="MDC7717019.1"/>
    <property type="molecule type" value="Genomic_DNA"/>
</dbReference>
<proteinExistence type="inferred from homology"/>
<dbReference type="PANTHER" id="PTHR36307:SF1">
    <property type="entry name" value="FLAGELLA BASAL BODY P-RING FORMATION PROTEIN FLGA"/>
    <property type="match status" value="1"/>
</dbReference>
<evidence type="ECO:0000256" key="3">
    <source>
        <dbReference type="ARBA" id="ARBA00022764"/>
    </source>
</evidence>
<dbReference type="NCBIfam" id="TIGR03170">
    <property type="entry name" value="flgA_cterm"/>
    <property type="match status" value="1"/>
</dbReference>
<evidence type="ECO:0000313" key="7">
    <source>
        <dbReference type="Proteomes" id="UP001219956"/>
    </source>
</evidence>
<feature type="domain" description="SAF" evidence="5">
    <location>
        <begin position="100"/>
        <end position="161"/>
    </location>
</feature>
<reference evidence="6 7" key="1">
    <citation type="submission" date="2023-01" db="EMBL/GenBank/DDBJ databases">
        <title>Novel species of the genus Vogesella isolated from rivers.</title>
        <authorList>
            <person name="Lu H."/>
        </authorList>
    </citation>
    <scope>NUCLEOTIDE SEQUENCE [LARGE SCALE GENOMIC DNA]</scope>
    <source>
        <strain evidence="6 7">DC21W</strain>
    </source>
</reference>
<keyword evidence="7" id="KW-1185">Reference proteome</keyword>
<dbReference type="InterPro" id="IPR017585">
    <property type="entry name" value="SAF_FlgA"/>
</dbReference>
<comment type="similarity">
    <text evidence="4">Belongs to the FlgA family.</text>
</comment>
<evidence type="ECO:0000313" key="6">
    <source>
        <dbReference type="EMBL" id="MDC7717019.1"/>
    </source>
</evidence>
<feature type="signal peptide" evidence="4">
    <location>
        <begin position="1"/>
        <end position="21"/>
    </location>
</feature>
<keyword evidence="6" id="KW-0966">Cell projection</keyword>
<dbReference type="PANTHER" id="PTHR36307">
    <property type="entry name" value="FLAGELLA BASAL BODY P-RING FORMATION PROTEIN FLGA"/>
    <property type="match status" value="1"/>
</dbReference>
<dbReference type="Proteomes" id="UP001219956">
    <property type="component" value="Unassembled WGS sequence"/>
</dbReference>
<keyword evidence="4" id="KW-1005">Bacterial flagellum biogenesis</keyword>
<evidence type="ECO:0000256" key="4">
    <source>
        <dbReference type="RuleBase" id="RU362063"/>
    </source>
</evidence>
<evidence type="ECO:0000256" key="2">
    <source>
        <dbReference type="ARBA" id="ARBA00022729"/>
    </source>
</evidence>
<dbReference type="InterPro" id="IPR013974">
    <property type="entry name" value="SAF"/>
</dbReference>
<organism evidence="6 7">
    <name type="scientific">Vogesella aquatica</name>
    <dbReference type="NCBI Taxonomy" id="2984206"/>
    <lineage>
        <taxon>Bacteria</taxon>
        <taxon>Pseudomonadati</taxon>
        <taxon>Pseudomonadota</taxon>
        <taxon>Betaproteobacteria</taxon>
        <taxon>Neisseriales</taxon>
        <taxon>Chromobacteriaceae</taxon>
        <taxon>Vogesella</taxon>
    </lineage>
</organism>
<dbReference type="Gene3D" id="2.30.30.760">
    <property type="match status" value="1"/>
</dbReference>
<dbReference type="SMART" id="SM00858">
    <property type="entry name" value="SAF"/>
    <property type="match status" value="1"/>
</dbReference>
<keyword evidence="6" id="KW-0969">Cilium</keyword>
<dbReference type="CDD" id="cd11614">
    <property type="entry name" value="SAF_CpaB_FlgA_like"/>
    <property type="match status" value="1"/>
</dbReference>
<evidence type="ECO:0000259" key="5">
    <source>
        <dbReference type="SMART" id="SM00858"/>
    </source>
</evidence>
<name>A0ABT5IZJ9_9NEIS</name>
<accession>A0ABT5IZJ9</accession>